<feature type="transmembrane region" description="Helical" evidence="2">
    <location>
        <begin position="70"/>
        <end position="89"/>
    </location>
</feature>
<dbReference type="GO" id="GO:0016020">
    <property type="term" value="C:membrane"/>
    <property type="evidence" value="ECO:0007669"/>
    <property type="project" value="InterPro"/>
</dbReference>
<keyword evidence="2" id="KW-0472">Membrane</keyword>
<keyword evidence="2" id="KW-1133">Transmembrane helix</keyword>
<sequence length="299" mass="32379">MTFFLQFRGEIAALMAALIWATASIVYTGVGRQIKPLALNFTKGWIAIVLLVLTLLLTQRNIPSIDPAHFLLLFLSGTIGIGFGDTAYFNALNCIGARRTLLFETLAPPMSAVFALLFLKEQISTTAWLGIGLTIVGVVWVILERASDVHENFRPLRGSLFGLLAALGQATGAVMSRAALVSSEIDSLWSTLIRLLGGTIALLIWILLQRQSVELVKPVQNRRLFVVIATTGFVSTYLGILLQQTSLKFAATGIAQALSSTSPLFVIPLTRILGDRVSIRSVMGVLIALLGVGLLFQRQ</sequence>
<dbReference type="AlphaFoldDB" id="A0AA96WZP5"/>
<feature type="transmembrane region" description="Helical" evidence="2">
    <location>
        <begin position="155"/>
        <end position="175"/>
    </location>
</feature>
<proteinExistence type="inferred from homology"/>
<feature type="domain" description="EamA" evidence="3">
    <location>
        <begin position="8"/>
        <end position="142"/>
    </location>
</feature>
<dbReference type="SUPFAM" id="SSF103481">
    <property type="entry name" value="Multidrug resistance efflux transporter EmrE"/>
    <property type="match status" value="2"/>
</dbReference>
<feature type="domain" description="EamA" evidence="3">
    <location>
        <begin position="157"/>
        <end position="296"/>
    </location>
</feature>
<organism evidence="4">
    <name type="scientific">Leptolyngbya boryana CZ1</name>
    <dbReference type="NCBI Taxonomy" id="3060204"/>
    <lineage>
        <taxon>Bacteria</taxon>
        <taxon>Bacillati</taxon>
        <taxon>Cyanobacteriota</taxon>
        <taxon>Cyanophyceae</taxon>
        <taxon>Leptolyngbyales</taxon>
        <taxon>Leptolyngbyaceae</taxon>
        <taxon>Leptolyngbya group</taxon>
        <taxon>Leptolyngbya</taxon>
    </lineage>
</organism>
<feature type="transmembrane region" description="Helical" evidence="2">
    <location>
        <begin position="37"/>
        <end position="58"/>
    </location>
</feature>
<accession>A0AA96WZP5</accession>
<dbReference type="EMBL" id="CP130144">
    <property type="protein sequence ID" value="WNZ48287.1"/>
    <property type="molecule type" value="Genomic_DNA"/>
</dbReference>
<gene>
    <name evidence="4" type="ORF">Q2T42_10655</name>
</gene>
<reference evidence="4" key="1">
    <citation type="journal article" date="2023" name="Plants (Basel)">
        <title>Genomic Analysis of Leptolyngbya boryana CZ1 Reveals Efficient Carbon Fixation Modules.</title>
        <authorList>
            <person name="Bai X."/>
            <person name="Wang H."/>
            <person name="Cheng W."/>
            <person name="Wang J."/>
            <person name="Ma M."/>
            <person name="Hu H."/>
            <person name="Song Z."/>
            <person name="Ma H."/>
            <person name="Fan Y."/>
            <person name="Du C."/>
            <person name="Xu J."/>
        </authorList>
    </citation>
    <scope>NUCLEOTIDE SEQUENCE</scope>
    <source>
        <strain evidence="4">CZ1</strain>
    </source>
</reference>
<dbReference type="Pfam" id="PF00892">
    <property type="entry name" value="EamA"/>
    <property type="match status" value="2"/>
</dbReference>
<dbReference type="InterPro" id="IPR037185">
    <property type="entry name" value="EmrE-like"/>
</dbReference>
<evidence type="ECO:0000313" key="4">
    <source>
        <dbReference type="EMBL" id="WNZ48287.1"/>
    </source>
</evidence>
<evidence type="ECO:0000259" key="3">
    <source>
        <dbReference type="Pfam" id="PF00892"/>
    </source>
</evidence>
<evidence type="ECO:0000256" key="2">
    <source>
        <dbReference type="SAM" id="Phobius"/>
    </source>
</evidence>
<feature type="transmembrane region" description="Helical" evidence="2">
    <location>
        <begin position="101"/>
        <end position="119"/>
    </location>
</feature>
<dbReference type="PANTHER" id="PTHR22911">
    <property type="entry name" value="ACYL-MALONYL CONDENSING ENZYME-RELATED"/>
    <property type="match status" value="1"/>
</dbReference>
<feature type="transmembrane region" description="Helical" evidence="2">
    <location>
        <begin position="125"/>
        <end position="143"/>
    </location>
</feature>
<feature type="transmembrane region" description="Helical" evidence="2">
    <location>
        <begin position="12"/>
        <end position="30"/>
    </location>
</feature>
<reference evidence="4" key="2">
    <citation type="submission" date="2023-07" db="EMBL/GenBank/DDBJ databases">
        <authorList>
            <person name="Bai X.-H."/>
            <person name="Wang H.-H."/>
            <person name="Wang J."/>
            <person name="Ma M.-Y."/>
            <person name="Hu H.-H."/>
            <person name="Song Z.-L."/>
            <person name="Ma H.-G."/>
            <person name="Fan Y."/>
            <person name="Du C.-Y."/>
            <person name="Xu J.-C."/>
        </authorList>
    </citation>
    <scope>NUCLEOTIDE SEQUENCE</scope>
    <source>
        <strain evidence="4">CZ1</strain>
    </source>
</reference>
<keyword evidence="2" id="KW-0812">Transmembrane</keyword>
<feature type="transmembrane region" description="Helical" evidence="2">
    <location>
        <begin position="224"/>
        <end position="243"/>
    </location>
</feature>
<name>A0AA96WZP5_LEPBY</name>
<dbReference type="PANTHER" id="PTHR22911:SF137">
    <property type="entry name" value="SOLUTE CARRIER FAMILY 35 MEMBER G2-RELATED"/>
    <property type="match status" value="1"/>
</dbReference>
<dbReference type="InterPro" id="IPR000620">
    <property type="entry name" value="EamA_dom"/>
</dbReference>
<feature type="transmembrane region" description="Helical" evidence="2">
    <location>
        <begin position="187"/>
        <end position="208"/>
    </location>
</feature>
<feature type="transmembrane region" description="Helical" evidence="2">
    <location>
        <begin position="277"/>
        <end position="296"/>
    </location>
</feature>
<dbReference type="RefSeq" id="WP_316428612.1">
    <property type="nucleotide sequence ID" value="NZ_CP130144.1"/>
</dbReference>
<evidence type="ECO:0000256" key="1">
    <source>
        <dbReference type="ARBA" id="ARBA00007362"/>
    </source>
</evidence>
<comment type="similarity">
    <text evidence="1">Belongs to the EamA transporter family.</text>
</comment>
<protein>
    <submittedName>
        <fullName evidence="4">DMT family transporter</fullName>
    </submittedName>
</protein>